<evidence type="ECO:0000256" key="1">
    <source>
        <dbReference type="SAM" id="Phobius"/>
    </source>
</evidence>
<sequence length="59" mass="6581">MQAFIVVGLLVAAVFASYKLAIEKQQNKIIWPAITLLIGPGIFIIQYLVSVFKNNKKFA</sequence>
<protein>
    <submittedName>
        <fullName evidence="2">Uncharacterized protein</fullName>
    </submittedName>
</protein>
<dbReference type="OrthoDB" id="1933386at2"/>
<dbReference type="AlphaFoldDB" id="A0A174GS13"/>
<keyword evidence="1" id="KW-1133">Transmembrane helix</keyword>
<keyword evidence="1" id="KW-0472">Membrane</keyword>
<dbReference type="RefSeq" id="WP_055266020.1">
    <property type="nucleotide sequence ID" value="NZ_CABIXQ010000012.1"/>
</dbReference>
<feature type="transmembrane region" description="Helical" evidence="1">
    <location>
        <begin position="29"/>
        <end position="49"/>
    </location>
</feature>
<dbReference type="Proteomes" id="UP000095594">
    <property type="component" value="Unassembled WGS sequence"/>
</dbReference>
<name>A0A174GS13_9CLOT</name>
<accession>A0A174GS13</accession>
<gene>
    <name evidence="2" type="ORF">ERS852471_01923</name>
</gene>
<keyword evidence="1" id="KW-0812">Transmembrane</keyword>
<reference evidence="2 3" key="1">
    <citation type="submission" date="2015-09" db="EMBL/GenBank/DDBJ databases">
        <authorList>
            <consortium name="Pathogen Informatics"/>
        </authorList>
    </citation>
    <scope>NUCLEOTIDE SEQUENCE [LARGE SCALE GENOMIC DNA]</scope>
    <source>
        <strain evidence="2 3">2789STDY5834856</strain>
    </source>
</reference>
<evidence type="ECO:0000313" key="2">
    <source>
        <dbReference type="EMBL" id="CUO63225.1"/>
    </source>
</evidence>
<organism evidence="2 3">
    <name type="scientific">Clostridium disporicum</name>
    <dbReference type="NCBI Taxonomy" id="84024"/>
    <lineage>
        <taxon>Bacteria</taxon>
        <taxon>Bacillati</taxon>
        <taxon>Bacillota</taxon>
        <taxon>Clostridia</taxon>
        <taxon>Eubacteriales</taxon>
        <taxon>Clostridiaceae</taxon>
        <taxon>Clostridium</taxon>
    </lineage>
</organism>
<evidence type="ECO:0000313" key="3">
    <source>
        <dbReference type="Proteomes" id="UP000095594"/>
    </source>
</evidence>
<dbReference type="EMBL" id="CYZX01000012">
    <property type="protein sequence ID" value="CUO63225.1"/>
    <property type="molecule type" value="Genomic_DNA"/>
</dbReference>
<proteinExistence type="predicted"/>